<dbReference type="PANTHER" id="PTHR43386:SF22">
    <property type="entry name" value="OLIGOPEPTIDE TRANSPORT SYSTEM PERMEASE PROTEIN OPPC"/>
    <property type="match status" value="1"/>
</dbReference>
<feature type="domain" description="ABC transmembrane type-1" evidence="8">
    <location>
        <begin position="124"/>
        <end position="313"/>
    </location>
</feature>
<evidence type="ECO:0000256" key="5">
    <source>
        <dbReference type="ARBA" id="ARBA00022989"/>
    </source>
</evidence>
<evidence type="ECO:0000256" key="7">
    <source>
        <dbReference type="RuleBase" id="RU363032"/>
    </source>
</evidence>
<evidence type="ECO:0000256" key="1">
    <source>
        <dbReference type="ARBA" id="ARBA00004651"/>
    </source>
</evidence>
<dbReference type="InterPro" id="IPR035906">
    <property type="entry name" value="MetI-like_sf"/>
</dbReference>
<evidence type="ECO:0000259" key="8">
    <source>
        <dbReference type="PROSITE" id="PS50928"/>
    </source>
</evidence>
<organism evidence="9 10">
    <name type="scientific">Allocoprobacillus halotolerans</name>
    <dbReference type="NCBI Taxonomy" id="2944914"/>
    <lineage>
        <taxon>Bacteria</taxon>
        <taxon>Bacillati</taxon>
        <taxon>Bacillota</taxon>
        <taxon>Erysipelotrichia</taxon>
        <taxon>Erysipelotrichales</taxon>
        <taxon>Erysipelotrichaceae</taxon>
        <taxon>Allocoprobacillus</taxon>
    </lineage>
</organism>
<feature type="transmembrane region" description="Helical" evidence="7">
    <location>
        <begin position="160"/>
        <end position="181"/>
    </location>
</feature>
<protein>
    <submittedName>
        <fullName evidence="9">ABC transporter permease</fullName>
    </submittedName>
</protein>
<gene>
    <name evidence="9" type="ORF">NMU03_04115</name>
</gene>
<evidence type="ECO:0000313" key="10">
    <source>
        <dbReference type="Proteomes" id="UP001060112"/>
    </source>
</evidence>
<evidence type="ECO:0000256" key="2">
    <source>
        <dbReference type="ARBA" id="ARBA00022448"/>
    </source>
</evidence>
<feature type="transmembrane region" description="Helical" evidence="7">
    <location>
        <begin position="58"/>
        <end position="80"/>
    </location>
</feature>
<feature type="transmembrane region" description="Helical" evidence="7">
    <location>
        <begin position="126"/>
        <end position="148"/>
    </location>
</feature>
<sequence>MEEMLNKENKENVLTPDSHIDAAEFEWVGQDTEKMMEIGRPSISYWNDAFNRLKRDKIAVFFIGVLLVITLLAIIIPFVYPISGNVMHKQHLNAGMFYSDGTCFHIFGTDSLGRDLFVRIWEGARISLTIAFVSVLVNGIIGVIYGGISGYFGGKIDDVMMRIVEIVNGIPYLLVVLLLMLVMERGVMTIIIALVAVGWVGMARLVRGQVIQLKEQEFIIAAKTMGVSSSRIIAKHLVPNILSIIIVNLTLAIPSAIFNEAFLSFIGLGVRVPLASWGTLAQDGITNFRYYPYQLLIPAFFISITMLSFNLLGDKLRDAFDPRLRR</sequence>
<keyword evidence="6 7" id="KW-0472">Membrane</keyword>
<dbReference type="Pfam" id="PF00528">
    <property type="entry name" value="BPD_transp_1"/>
    <property type="match status" value="1"/>
</dbReference>
<dbReference type="RefSeq" id="WP_290141435.1">
    <property type="nucleotide sequence ID" value="NZ_CP101620.1"/>
</dbReference>
<keyword evidence="2 7" id="KW-0813">Transport</keyword>
<dbReference type="PROSITE" id="PS50928">
    <property type="entry name" value="ABC_TM1"/>
    <property type="match status" value="1"/>
</dbReference>
<accession>A0ABY5I3S9</accession>
<feature type="transmembrane region" description="Helical" evidence="7">
    <location>
        <begin position="241"/>
        <end position="270"/>
    </location>
</feature>
<dbReference type="InterPro" id="IPR000515">
    <property type="entry name" value="MetI-like"/>
</dbReference>
<proteinExistence type="inferred from homology"/>
<dbReference type="PANTHER" id="PTHR43386">
    <property type="entry name" value="OLIGOPEPTIDE TRANSPORT SYSTEM PERMEASE PROTEIN APPC"/>
    <property type="match status" value="1"/>
</dbReference>
<comment type="similarity">
    <text evidence="7">Belongs to the binding-protein-dependent transport system permease family.</text>
</comment>
<evidence type="ECO:0000256" key="3">
    <source>
        <dbReference type="ARBA" id="ARBA00022475"/>
    </source>
</evidence>
<dbReference type="SUPFAM" id="SSF161098">
    <property type="entry name" value="MetI-like"/>
    <property type="match status" value="1"/>
</dbReference>
<keyword evidence="4 7" id="KW-0812">Transmembrane</keyword>
<name>A0ABY5I3S9_9FIRM</name>
<dbReference type="EMBL" id="CP101620">
    <property type="protein sequence ID" value="UTY39998.1"/>
    <property type="molecule type" value="Genomic_DNA"/>
</dbReference>
<dbReference type="Pfam" id="PF12911">
    <property type="entry name" value="OppC_N"/>
    <property type="match status" value="1"/>
</dbReference>
<dbReference type="InterPro" id="IPR025966">
    <property type="entry name" value="OppC_N"/>
</dbReference>
<feature type="transmembrane region" description="Helical" evidence="7">
    <location>
        <begin position="187"/>
        <end position="206"/>
    </location>
</feature>
<keyword evidence="5 7" id="KW-1133">Transmembrane helix</keyword>
<feature type="transmembrane region" description="Helical" evidence="7">
    <location>
        <begin position="290"/>
        <end position="313"/>
    </location>
</feature>
<comment type="subcellular location">
    <subcellularLocation>
        <location evidence="1 7">Cell membrane</location>
        <topology evidence="1 7">Multi-pass membrane protein</topology>
    </subcellularLocation>
</comment>
<keyword evidence="3" id="KW-1003">Cell membrane</keyword>
<dbReference type="CDD" id="cd06261">
    <property type="entry name" value="TM_PBP2"/>
    <property type="match status" value="1"/>
</dbReference>
<dbReference type="Gene3D" id="1.10.3720.10">
    <property type="entry name" value="MetI-like"/>
    <property type="match status" value="1"/>
</dbReference>
<evidence type="ECO:0000313" key="9">
    <source>
        <dbReference type="EMBL" id="UTY39998.1"/>
    </source>
</evidence>
<dbReference type="Proteomes" id="UP001060112">
    <property type="component" value="Chromosome"/>
</dbReference>
<dbReference type="InterPro" id="IPR050366">
    <property type="entry name" value="BP-dependent_transpt_permease"/>
</dbReference>
<evidence type="ECO:0000256" key="6">
    <source>
        <dbReference type="ARBA" id="ARBA00023136"/>
    </source>
</evidence>
<keyword evidence="10" id="KW-1185">Reference proteome</keyword>
<reference evidence="9" key="1">
    <citation type="submission" date="2022-07" db="EMBL/GenBank/DDBJ databases">
        <title>Faecal culturing of patients with breast cancer.</title>
        <authorList>
            <person name="Teng N.M.Y."/>
            <person name="Kiu R."/>
            <person name="Evans R."/>
            <person name="Baker D.J."/>
            <person name="Zenner C."/>
            <person name="Robinson S.D."/>
            <person name="Hall L.J."/>
        </authorList>
    </citation>
    <scope>NUCLEOTIDE SEQUENCE</scope>
    <source>
        <strain evidence="9">LH1062</strain>
    </source>
</reference>
<evidence type="ECO:0000256" key="4">
    <source>
        <dbReference type="ARBA" id="ARBA00022692"/>
    </source>
</evidence>